<sequence>MSTIENGAAPVVLPQPQPAAVDVISESLSNLALQSLDLPKEPPLRPQNDPTPRPLIMYSRSQLLFLHKSPLVKIPNGMPAFKDWFGTESDQGNTKKDSEVSTPPGNARDRRFRRDAEDGAPSRPSFRGTAITQPSQMGNFKHQSIRTANHDRERDVDREADRDSKVKDGNERLRNLSDKYDRDRRAISSISQLRPKDRDSAPHLPNSSSRVTSQGQQSSSGRSTDAREPSKKKDGESSEDWRRGTESSRAGRERPENSRKERDDRDRDRERPRSRVRDSSRTRRDGSLGRRERDGDRDRRPDREDRLGDGLVGYRRDRDDRDKEYDRESEADDPRRWRDDGKRDERMAARRDREREGGSRDRLREKSTWDSGERSDRRRAADDREVRNKKANGRDRRAGEDVKDREERKDREREKEPAWMDTYIPNNNGGGFGPNGELDGIQAFKKELREKERNQLLSSNDGGPSTDPLSKANLPISTVDGQLDEIQLFKLMMKREEEKRKAESPQASSPSGTQNIAESILSHSDDAHMQDQESKNEIGVHLLPPSTLSKQGSSLSIRPPEASTCEPPPTHGTTSPSSSVVTHRSAHEPEPHDSSKIGNARFCQTPSGSDLSSIHETAKLSTDVPAGLSQGPQSNLTTGSRLLALASRPPQNPAGHSPISFSQKSGHIGMGVPVGAGGNHLGETPATESFRPHDGFYPFGDRRERGCQVSSSEAAFHSLAFTGEQTLSQTISEQVALSELGVGVPGNVPGQPLDCVSTGVAAAKGSRFAKFFDGKGRETHASVASKGGMGNLGPLPPTGAQKVEIGGLNASGNADARTMEDIFAMLSNSAHAHRLNTVSDVTNFDHLGPHSGNHHPLQMNQPLSGHGRLESLYDSRLDDRNFVPDGMVPGLRPTPPSRGRHLFSDIPDDSVQFNVQRGSAQMYQGGMHLQHANVGRPVQAPPFRGGPSPNPLATAQRLPPGLANLGGRPPHDPNQFMNSSMGIANGGIPSGLHGNVPGQQAFGNYQQTTGVGFGGGPQLRLPHPTAHQLPSSLAHNALQGLVHPSNLGTSQAQVLGLAGAGGLPGGLRGPNGAFGQGPQMQPPQMGLRHHQGQQQVPPHLLPLHFQQQGLGGGSSQPAHDLMALLMSGSRRPAE</sequence>
<feature type="compositionally biased region" description="Basic and acidic residues" evidence="1">
    <location>
        <begin position="224"/>
        <end position="418"/>
    </location>
</feature>
<feature type="compositionally biased region" description="Basic and acidic residues" evidence="1">
    <location>
        <begin position="523"/>
        <end position="538"/>
    </location>
</feature>
<name>A0A0C3AQD9_9AGAM</name>
<feature type="compositionally biased region" description="Basic and acidic residues" evidence="1">
    <location>
        <begin position="585"/>
        <end position="595"/>
    </location>
</feature>
<dbReference type="Proteomes" id="UP000053989">
    <property type="component" value="Unassembled WGS sequence"/>
</dbReference>
<evidence type="ECO:0000313" key="3">
    <source>
        <dbReference type="Proteomes" id="UP000053989"/>
    </source>
</evidence>
<dbReference type="OrthoDB" id="2504266at2759"/>
<proteinExistence type="predicted"/>
<feature type="compositionally biased region" description="Polar residues" evidence="1">
    <location>
        <begin position="602"/>
        <end position="612"/>
    </location>
</feature>
<feature type="compositionally biased region" description="Polar residues" evidence="1">
    <location>
        <begin position="130"/>
        <end position="147"/>
    </location>
</feature>
<dbReference type="STRING" id="1036808.A0A0C3AQD9"/>
<reference evidence="2 3" key="1">
    <citation type="submission" date="2014-04" db="EMBL/GenBank/DDBJ databases">
        <authorList>
            <consortium name="DOE Joint Genome Institute"/>
            <person name="Kuo A."/>
            <person name="Kohler A."/>
            <person name="Nagy L.G."/>
            <person name="Floudas D."/>
            <person name="Copeland A."/>
            <person name="Barry K.W."/>
            <person name="Cichocki N."/>
            <person name="Veneault-Fourrey C."/>
            <person name="LaButti K."/>
            <person name="Lindquist E.A."/>
            <person name="Lipzen A."/>
            <person name="Lundell T."/>
            <person name="Morin E."/>
            <person name="Murat C."/>
            <person name="Sun H."/>
            <person name="Tunlid A."/>
            <person name="Henrissat B."/>
            <person name="Grigoriev I.V."/>
            <person name="Hibbett D.S."/>
            <person name="Martin F."/>
            <person name="Nordberg H.P."/>
            <person name="Cantor M.N."/>
            <person name="Hua S.X."/>
        </authorList>
    </citation>
    <scope>NUCLEOTIDE SEQUENCE [LARGE SCALE GENOMIC DNA]</scope>
    <source>
        <strain evidence="2 3">Foug A</strain>
    </source>
</reference>
<dbReference type="HOGENOM" id="CLU_286966_0_0_1"/>
<feature type="compositionally biased region" description="Polar residues" evidence="1">
    <location>
        <begin position="546"/>
        <end position="556"/>
    </location>
</feature>
<feature type="compositionally biased region" description="Low complexity" evidence="1">
    <location>
        <begin position="207"/>
        <end position="223"/>
    </location>
</feature>
<feature type="compositionally biased region" description="Low complexity" evidence="1">
    <location>
        <begin position="571"/>
        <end position="583"/>
    </location>
</feature>
<protein>
    <submittedName>
        <fullName evidence="2">Uncharacterized protein</fullName>
    </submittedName>
</protein>
<feature type="compositionally biased region" description="Basic and acidic residues" evidence="1">
    <location>
        <begin position="444"/>
        <end position="454"/>
    </location>
</feature>
<feature type="compositionally biased region" description="Basic and acidic residues" evidence="1">
    <location>
        <begin position="493"/>
        <end position="503"/>
    </location>
</feature>
<feature type="compositionally biased region" description="Polar residues" evidence="1">
    <location>
        <begin position="505"/>
        <end position="517"/>
    </location>
</feature>
<feature type="region of interest" description="Disordered" evidence="1">
    <location>
        <begin position="83"/>
        <end position="612"/>
    </location>
</feature>
<dbReference type="EMBL" id="KN822014">
    <property type="protein sequence ID" value="KIM67157.1"/>
    <property type="molecule type" value="Genomic_DNA"/>
</dbReference>
<feature type="compositionally biased region" description="Basic and acidic residues" evidence="1">
    <location>
        <begin position="107"/>
        <end position="117"/>
    </location>
</feature>
<keyword evidence="3" id="KW-1185">Reference proteome</keyword>
<feature type="compositionally biased region" description="Basic and acidic residues" evidence="1">
    <location>
        <begin position="148"/>
        <end position="186"/>
    </location>
</feature>
<evidence type="ECO:0000313" key="2">
    <source>
        <dbReference type="EMBL" id="KIM67157.1"/>
    </source>
</evidence>
<organism evidence="2 3">
    <name type="scientific">Scleroderma citrinum Foug A</name>
    <dbReference type="NCBI Taxonomy" id="1036808"/>
    <lineage>
        <taxon>Eukaryota</taxon>
        <taxon>Fungi</taxon>
        <taxon>Dikarya</taxon>
        <taxon>Basidiomycota</taxon>
        <taxon>Agaricomycotina</taxon>
        <taxon>Agaricomycetes</taxon>
        <taxon>Agaricomycetidae</taxon>
        <taxon>Boletales</taxon>
        <taxon>Sclerodermatineae</taxon>
        <taxon>Sclerodermataceae</taxon>
        <taxon>Scleroderma</taxon>
    </lineage>
</organism>
<reference evidence="3" key="2">
    <citation type="submission" date="2015-01" db="EMBL/GenBank/DDBJ databases">
        <title>Evolutionary Origins and Diversification of the Mycorrhizal Mutualists.</title>
        <authorList>
            <consortium name="DOE Joint Genome Institute"/>
            <consortium name="Mycorrhizal Genomics Consortium"/>
            <person name="Kohler A."/>
            <person name="Kuo A."/>
            <person name="Nagy L.G."/>
            <person name="Floudas D."/>
            <person name="Copeland A."/>
            <person name="Barry K.W."/>
            <person name="Cichocki N."/>
            <person name="Veneault-Fourrey C."/>
            <person name="LaButti K."/>
            <person name="Lindquist E.A."/>
            <person name="Lipzen A."/>
            <person name="Lundell T."/>
            <person name="Morin E."/>
            <person name="Murat C."/>
            <person name="Riley R."/>
            <person name="Ohm R."/>
            <person name="Sun H."/>
            <person name="Tunlid A."/>
            <person name="Henrissat B."/>
            <person name="Grigoriev I.V."/>
            <person name="Hibbett D.S."/>
            <person name="Martin F."/>
        </authorList>
    </citation>
    <scope>NUCLEOTIDE SEQUENCE [LARGE SCALE GENOMIC DNA]</scope>
    <source>
        <strain evidence="3">Foug A</strain>
    </source>
</reference>
<evidence type="ECO:0000256" key="1">
    <source>
        <dbReference type="SAM" id="MobiDB-lite"/>
    </source>
</evidence>
<gene>
    <name evidence="2" type="ORF">SCLCIDRAFT_1210647</name>
</gene>
<accession>A0A0C3AQD9</accession>
<dbReference type="AlphaFoldDB" id="A0A0C3AQD9"/>
<dbReference type="InParanoid" id="A0A0C3AQD9"/>